<proteinExistence type="predicted"/>
<name>A0A926RXG1_9BACI</name>
<evidence type="ECO:0000313" key="2">
    <source>
        <dbReference type="Proteomes" id="UP000626844"/>
    </source>
</evidence>
<protein>
    <submittedName>
        <fullName evidence="1">Uncharacterized protein</fullName>
    </submittedName>
</protein>
<gene>
    <name evidence="1" type="ORF">IC621_16550</name>
</gene>
<dbReference type="Proteomes" id="UP000626844">
    <property type="component" value="Unassembled WGS sequence"/>
</dbReference>
<dbReference type="AlphaFoldDB" id="A0A926RXG1"/>
<sequence>MPQTKINKTITFLSNGVKCVGHLYLPAEKNENCHALLRVLVLVVHKIPLQSLQTQKIFSTDI</sequence>
<keyword evidence="2" id="KW-1185">Reference proteome</keyword>
<evidence type="ECO:0000313" key="1">
    <source>
        <dbReference type="EMBL" id="MBD1381843.1"/>
    </source>
</evidence>
<accession>A0A926RXG1</accession>
<dbReference type="RefSeq" id="WP_191159443.1">
    <property type="nucleotide sequence ID" value="NZ_JACXAI010000022.1"/>
</dbReference>
<reference evidence="1" key="1">
    <citation type="submission" date="2020-09" db="EMBL/GenBank/DDBJ databases">
        <title>A novel bacterium of genus Bacillus, isolated from South China Sea.</title>
        <authorList>
            <person name="Huang H."/>
            <person name="Mo K."/>
            <person name="Hu Y."/>
        </authorList>
    </citation>
    <scope>NUCLEOTIDE SEQUENCE</scope>
    <source>
        <strain evidence="1">IB182487</strain>
    </source>
</reference>
<comment type="caution">
    <text evidence="1">The sequence shown here is derived from an EMBL/GenBank/DDBJ whole genome shotgun (WGS) entry which is preliminary data.</text>
</comment>
<organism evidence="1 2">
    <name type="scientific">Metabacillus arenae</name>
    <dbReference type="NCBI Taxonomy" id="2771434"/>
    <lineage>
        <taxon>Bacteria</taxon>
        <taxon>Bacillati</taxon>
        <taxon>Bacillota</taxon>
        <taxon>Bacilli</taxon>
        <taxon>Bacillales</taxon>
        <taxon>Bacillaceae</taxon>
        <taxon>Metabacillus</taxon>
    </lineage>
</organism>
<dbReference type="EMBL" id="JACXAI010000022">
    <property type="protein sequence ID" value="MBD1381843.1"/>
    <property type="molecule type" value="Genomic_DNA"/>
</dbReference>